<feature type="transmembrane region" description="Helical" evidence="5">
    <location>
        <begin position="158"/>
        <end position="176"/>
    </location>
</feature>
<reference evidence="8" key="1">
    <citation type="submission" date="2016-09" db="EMBL/GenBank/DDBJ databases">
        <authorList>
            <person name="Greninger A.L."/>
            <person name="Jerome K.R."/>
            <person name="Mcnair B."/>
            <person name="Wallis C."/>
            <person name="Fang F."/>
        </authorList>
    </citation>
    <scope>NUCLEOTIDE SEQUENCE [LARGE SCALE GENOMIC DNA]</scope>
    <source>
        <strain evidence="8">BC1_M4</strain>
    </source>
</reference>
<evidence type="ECO:0000256" key="4">
    <source>
        <dbReference type="ARBA" id="ARBA00023136"/>
    </source>
</evidence>
<dbReference type="CDD" id="cd07042">
    <property type="entry name" value="STAS_SulP_like_sulfate_transporter"/>
    <property type="match status" value="1"/>
</dbReference>
<protein>
    <submittedName>
        <fullName evidence="7">Sodium-independent anion transporter</fullName>
    </submittedName>
</protein>
<dbReference type="Gene3D" id="3.30.750.24">
    <property type="entry name" value="STAS domain"/>
    <property type="match status" value="1"/>
</dbReference>
<proteinExistence type="predicted"/>
<evidence type="ECO:0000256" key="1">
    <source>
        <dbReference type="ARBA" id="ARBA00004141"/>
    </source>
</evidence>
<evidence type="ECO:0000256" key="5">
    <source>
        <dbReference type="SAM" id="Phobius"/>
    </source>
</evidence>
<dbReference type="RefSeq" id="WP_069399334.1">
    <property type="nucleotide sequence ID" value="NZ_JACKTB010000041.1"/>
</dbReference>
<accession>A0A1E3T2M2</accession>
<dbReference type="AlphaFoldDB" id="A0A1E3T2M2"/>
<keyword evidence="8" id="KW-1185">Reference proteome</keyword>
<dbReference type="STRING" id="243061.AWC25_23245"/>
<feature type="transmembrane region" description="Helical" evidence="5">
    <location>
        <begin position="33"/>
        <end position="56"/>
    </location>
</feature>
<dbReference type="InterPro" id="IPR002645">
    <property type="entry name" value="STAS_dom"/>
</dbReference>
<dbReference type="SUPFAM" id="SSF52091">
    <property type="entry name" value="SpoIIaa-like"/>
    <property type="match status" value="1"/>
</dbReference>
<dbReference type="Proteomes" id="UP000094224">
    <property type="component" value="Unassembled WGS sequence"/>
</dbReference>
<evidence type="ECO:0000256" key="2">
    <source>
        <dbReference type="ARBA" id="ARBA00022692"/>
    </source>
</evidence>
<dbReference type="InterPro" id="IPR011547">
    <property type="entry name" value="SLC26A/SulP_dom"/>
</dbReference>
<sequence length="505" mass="52640">MSLTMPSTRTPGISPDNSVRGVFRSPARLRTEVLAGLVVALALIPEAIAFSVIAGVDPRVGLFSSVTMALTIAVAGGRPALISAATAAVALVVAPIGHEYGVNYLVATIVLAGVFQVLLGLAGVAKLMRFIPRSVMIGFVNALAILVFVSQLRHLVDVPWLVYPLAAAGIGIMVALPKLTTAVPAPLVVVVTLTAAVVVFGWRIPDVGAQGALPHSLPSPSIPHVPPTWTTLQIIAPYAIGVALVGLLESLMTAKLIDDITETPSNKTREACGQGLANIITGIFGGMGGCAVVGQTMMNVKVAGGRTRMSTFATGAFLLLLIMSLGDLVGRIPMVALAAVMIVVSAATFDWHSVAPRTLKVLPRSETAIMIITVVATVATGNLAIGVTLGVLAAMVAFARRVAHLTIVESDGPRGADASGTRTYRVRGELFFASSNDLVHQFDYVNDPDDVLIDMSGTDVWDASAVATLDAIRNKYRLRGKTVRISGLDGASLERLNRLSGRLGV</sequence>
<dbReference type="Pfam" id="PF00916">
    <property type="entry name" value="Sulfate_transp"/>
    <property type="match status" value="2"/>
</dbReference>
<dbReference type="PROSITE" id="PS50801">
    <property type="entry name" value="STAS"/>
    <property type="match status" value="1"/>
</dbReference>
<dbReference type="GO" id="GO:0016020">
    <property type="term" value="C:membrane"/>
    <property type="evidence" value="ECO:0007669"/>
    <property type="project" value="UniProtKB-SubCell"/>
</dbReference>
<gene>
    <name evidence="7" type="ORF">BHQ21_05665</name>
</gene>
<dbReference type="EMBL" id="MIHC01000007">
    <property type="protein sequence ID" value="ODR08672.1"/>
    <property type="molecule type" value="Genomic_DNA"/>
</dbReference>
<feature type="transmembrane region" description="Helical" evidence="5">
    <location>
        <begin position="235"/>
        <end position="254"/>
    </location>
</feature>
<dbReference type="InterPro" id="IPR052706">
    <property type="entry name" value="Membrane-Transporter-like"/>
</dbReference>
<comment type="caution">
    <text evidence="7">The sequence shown here is derived from an EMBL/GenBank/DDBJ whole genome shotgun (WGS) entry which is preliminary data.</text>
</comment>
<dbReference type="PANTHER" id="PTHR43310">
    <property type="entry name" value="SULFATE TRANSPORTER YBAR-RELATED"/>
    <property type="match status" value="1"/>
</dbReference>
<feature type="transmembrane region" description="Helical" evidence="5">
    <location>
        <begin position="332"/>
        <end position="349"/>
    </location>
</feature>
<feature type="transmembrane region" description="Helical" evidence="5">
    <location>
        <begin position="275"/>
        <end position="297"/>
    </location>
</feature>
<feature type="domain" description="STAS" evidence="6">
    <location>
        <begin position="420"/>
        <end position="505"/>
    </location>
</feature>
<feature type="transmembrane region" description="Helical" evidence="5">
    <location>
        <begin position="68"/>
        <end position="96"/>
    </location>
</feature>
<feature type="transmembrane region" description="Helical" evidence="5">
    <location>
        <begin position="102"/>
        <end position="122"/>
    </location>
</feature>
<feature type="transmembrane region" description="Helical" evidence="5">
    <location>
        <begin position="134"/>
        <end position="152"/>
    </location>
</feature>
<name>A0A1E3T2M2_9MYCO</name>
<dbReference type="InterPro" id="IPR036513">
    <property type="entry name" value="STAS_dom_sf"/>
</dbReference>
<evidence type="ECO:0000256" key="3">
    <source>
        <dbReference type="ARBA" id="ARBA00022989"/>
    </source>
</evidence>
<feature type="transmembrane region" description="Helical" evidence="5">
    <location>
        <begin position="183"/>
        <end position="204"/>
    </location>
</feature>
<evidence type="ECO:0000259" key="6">
    <source>
        <dbReference type="PROSITE" id="PS50801"/>
    </source>
</evidence>
<dbReference type="Pfam" id="PF01740">
    <property type="entry name" value="STAS"/>
    <property type="match status" value="1"/>
</dbReference>
<evidence type="ECO:0000313" key="7">
    <source>
        <dbReference type="EMBL" id="ODR08672.1"/>
    </source>
</evidence>
<keyword evidence="4 5" id="KW-0472">Membrane</keyword>
<feature type="transmembrane region" description="Helical" evidence="5">
    <location>
        <begin position="309"/>
        <end position="325"/>
    </location>
</feature>
<feature type="transmembrane region" description="Helical" evidence="5">
    <location>
        <begin position="369"/>
        <end position="398"/>
    </location>
</feature>
<keyword evidence="2 5" id="KW-0812">Transmembrane</keyword>
<dbReference type="OrthoDB" id="9771198at2"/>
<dbReference type="PANTHER" id="PTHR43310:SF1">
    <property type="entry name" value="SULFATE TRANSPORTER YBAR-RELATED"/>
    <property type="match status" value="1"/>
</dbReference>
<comment type="subcellular location">
    <subcellularLocation>
        <location evidence="1">Membrane</location>
        <topology evidence="1">Multi-pass membrane protein</topology>
    </subcellularLocation>
</comment>
<organism evidence="7 8">
    <name type="scientific">Mycobacterium sherrisii</name>
    <dbReference type="NCBI Taxonomy" id="243061"/>
    <lineage>
        <taxon>Bacteria</taxon>
        <taxon>Bacillati</taxon>
        <taxon>Actinomycetota</taxon>
        <taxon>Actinomycetes</taxon>
        <taxon>Mycobacteriales</taxon>
        <taxon>Mycobacteriaceae</taxon>
        <taxon>Mycobacterium</taxon>
        <taxon>Mycobacterium simiae complex</taxon>
    </lineage>
</organism>
<evidence type="ECO:0000313" key="8">
    <source>
        <dbReference type="Proteomes" id="UP000094224"/>
    </source>
</evidence>
<keyword evidence="3 5" id="KW-1133">Transmembrane helix</keyword>